<evidence type="ECO:0000256" key="2">
    <source>
        <dbReference type="ARBA" id="ARBA00004629"/>
    </source>
</evidence>
<reference evidence="12" key="1">
    <citation type="journal article" date="2014" name="Genome Announc.">
        <title>Genome sequence and annotation of Acremonium chrysogenum, producer of the beta-lactam antibiotic cephalosporin C.</title>
        <authorList>
            <person name="Terfehr D."/>
            <person name="Dahlmann T.A."/>
            <person name="Specht T."/>
            <person name="Zadra I."/>
            <person name="Kuernsteiner H."/>
            <person name="Kueck U."/>
        </authorList>
    </citation>
    <scope>NUCLEOTIDE SEQUENCE [LARGE SCALE GENOMIC DNA]</scope>
    <source>
        <strain evidence="12">ATCC 11550 / CBS 779.69 / DSM 880 / IAM 14645 / JCM 23072 / IMI 49137</strain>
    </source>
</reference>
<evidence type="ECO:0000313" key="11">
    <source>
        <dbReference type="EMBL" id="KFH48867.1"/>
    </source>
</evidence>
<dbReference type="PANTHER" id="PTHR15459:SF3">
    <property type="entry name" value="POLYAMINE-MODULATED FACTOR 1"/>
    <property type="match status" value="1"/>
</dbReference>
<keyword evidence="7" id="KW-0539">Nucleus</keyword>
<feature type="compositionally biased region" description="Gly residues" evidence="10">
    <location>
        <begin position="238"/>
        <end position="248"/>
    </location>
</feature>
<dbReference type="GO" id="GO:0007059">
    <property type="term" value="P:chromosome segregation"/>
    <property type="evidence" value="ECO:0007669"/>
    <property type="project" value="TreeGrafter"/>
</dbReference>
<comment type="subcellular location">
    <subcellularLocation>
        <location evidence="2">Chromosome</location>
        <location evidence="2">Centromere</location>
        <location evidence="2">Kinetochore</location>
    </subcellularLocation>
    <subcellularLocation>
        <location evidence="1">Nucleus</location>
    </subcellularLocation>
</comment>
<name>A0A086THN5_HAPC1</name>
<proteinExistence type="predicted"/>
<feature type="region of interest" description="Disordered" evidence="10">
    <location>
        <begin position="1"/>
        <end position="34"/>
    </location>
</feature>
<dbReference type="STRING" id="857340.A0A086THN5"/>
<feature type="compositionally biased region" description="Polar residues" evidence="10">
    <location>
        <begin position="9"/>
        <end position="18"/>
    </location>
</feature>
<feature type="region of interest" description="Disordered" evidence="10">
    <location>
        <begin position="230"/>
        <end position="261"/>
    </location>
</feature>
<dbReference type="PANTHER" id="PTHR15459">
    <property type="entry name" value="POLYAMINE-MODULATED FACTOR 1"/>
    <property type="match status" value="1"/>
</dbReference>
<dbReference type="GO" id="GO:0051301">
    <property type="term" value="P:cell division"/>
    <property type="evidence" value="ECO:0007669"/>
    <property type="project" value="UniProtKB-KW"/>
</dbReference>
<dbReference type="Pfam" id="PF03980">
    <property type="entry name" value="Nnf1"/>
    <property type="match status" value="1"/>
</dbReference>
<dbReference type="HOGENOM" id="CLU_064565_1_1_1"/>
<sequence length="261" mass="27128">MATEPPQQPASQTSTEPTPRQPPAAKPATPGPRAKRFTDLYAQALDHTLGKLAWDNLSACYPTIAERAEPVLRQVQAQMVSKLGDKCAREFDSIVASRGVVAKLNELEALIGDAALRKRRAGRSSEDPTPPHLLPPQRILAAHLHPALSAHRSQLNARLQTTQSQNALLHDEVLRQRAEVEELVARLETAAGDVRGANAALAGLVEQLAAEARDGKAAVEAVEGAEAAAATAAAAARAGGGGGGGGDVARGSPGLAESERG</sequence>
<evidence type="ECO:0000256" key="6">
    <source>
        <dbReference type="ARBA" id="ARBA00022838"/>
    </source>
</evidence>
<evidence type="ECO:0000256" key="9">
    <source>
        <dbReference type="ARBA" id="ARBA00023328"/>
    </source>
</evidence>
<dbReference type="EMBL" id="JPKY01000001">
    <property type="protein sequence ID" value="KFH48867.1"/>
    <property type="molecule type" value="Genomic_DNA"/>
</dbReference>
<gene>
    <name evidence="11" type="ORF">ACRE_001060</name>
</gene>
<evidence type="ECO:0000256" key="10">
    <source>
        <dbReference type="SAM" id="MobiDB-lite"/>
    </source>
</evidence>
<keyword evidence="3" id="KW-0158">Chromosome</keyword>
<dbReference type="InterPro" id="IPR007128">
    <property type="entry name" value="PMF1/Nnf1"/>
</dbReference>
<comment type="caution">
    <text evidence="11">The sequence shown here is derived from an EMBL/GenBank/DDBJ whole genome shotgun (WGS) entry which is preliminary data.</text>
</comment>
<keyword evidence="12" id="KW-1185">Reference proteome</keyword>
<accession>A0A086THN5</accession>
<dbReference type="AlphaFoldDB" id="A0A086THN5"/>
<evidence type="ECO:0000256" key="8">
    <source>
        <dbReference type="ARBA" id="ARBA00023306"/>
    </source>
</evidence>
<protein>
    <submittedName>
        <fullName evidence="11">Kinetochore-associated protein-like protein</fullName>
    </submittedName>
</protein>
<keyword evidence="8" id="KW-0131">Cell cycle</keyword>
<keyword evidence="5" id="KW-0498">Mitosis</keyword>
<evidence type="ECO:0000256" key="4">
    <source>
        <dbReference type="ARBA" id="ARBA00022618"/>
    </source>
</evidence>
<organism evidence="11 12">
    <name type="scientific">Hapsidospora chrysogenum (strain ATCC 11550 / CBS 779.69 / DSM 880 / IAM 14645 / JCM 23072 / IMI 49137)</name>
    <name type="common">Acremonium chrysogenum</name>
    <dbReference type="NCBI Taxonomy" id="857340"/>
    <lineage>
        <taxon>Eukaryota</taxon>
        <taxon>Fungi</taxon>
        <taxon>Dikarya</taxon>
        <taxon>Ascomycota</taxon>
        <taxon>Pezizomycotina</taxon>
        <taxon>Sordariomycetes</taxon>
        <taxon>Hypocreomycetidae</taxon>
        <taxon>Hypocreales</taxon>
        <taxon>Bionectriaceae</taxon>
        <taxon>Hapsidospora</taxon>
    </lineage>
</organism>
<keyword evidence="4" id="KW-0132">Cell division</keyword>
<dbReference type="GO" id="GO:0000444">
    <property type="term" value="C:MIS12/MIND type complex"/>
    <property type="evidence" value="ECO:0007669"/>
    <property type="project" value="InterPro"/>
</dbReference>
<evidence type="ECO:0000313" key="12">
    <source>
        <dbReference type="Proteomes" id="UP000029964"/>
    </source>
</evidence>
<dbReference type="OrthoDB" id="18453at2759"/>
<evidence type="ECO:0000256" key="7">
    <source>
        <dbReference type="ARBA" id="ARBA00023242"/>
    </source>
</evidence>
<evidence type="ECO:0000256" key="1">
    <source>
        <dbReference type="ARBA" id="ARBA00004123"/>
    </source>
</evidence>
<dbReference type="GO" id="GO:0005634">
    <property type="term" value="C:nucleus"/>
    <property type="evidence" value="ECO:0007669"/>
    <property type="project" value="UniProtKB-SubCell"/>
</dbReference>
<dbReference type="Proteomes" id="UP000029964">
    <property type="component" value="Unassembled WGS sequence"/>
</dbReference>
<keyword evidence="9" id="KW-0137">Centromere</keyword>
<evidence type="ECO:0000256" key="3">
    <source>
        <dbReference type="ARBA" id="ARBA00022454"/>
    </source>
</evidence>
<keyword evidence="6" id="KW-0995">Kinetochore</keyword>
<evidence type="ECO:0000256" key="5">
    <source>
        <dbReference type="ARBA" id="ARBA00022776"/>
    </source>
</evidence>